<sequence length="43" mass="5061">MGEHPLDKLPNGYTQCMIYTMHVPHSSEIYKNYLIAELYPFNT</sequence>
<organism evidence="1 2">
    <name type="scientific">Candidatus Nitrosocosmicus arcticus</name>
    <dbReference type="NCBI Taxonomy" id="2035267"/>
    <lineage>
        <taxon>Archaea</taxon>
        <taxon>Nitrososphaerota</taxon>
        <taxon>Nitrososphaeria</taxon>
        <taxon>Nitrososphaerales</taxon>
        <taxon>Nitrososphaeraceae</taxon>
        <taxon>Candidatus Nitrosocosmicus</taxon>
    </lineage>
</organism>
<keyword evidence="2" id="KW-1185">Reference proteome</keyword>
<evidence type="ECO:0000313" key="1">
    <source>
        <dbReference type="EMBL" id="TVP39512.1"/>
    </source>
</evidence>
<protein>
    <submittedName>
        <fullName evidence="1">Uncharacterized protein</fullName>
    </submittedName>
</protein>
<name>A0A557SSE2_9ARCH</name>
<proteinExistence type="predicted"/>
<dbReference type="AlphaFoldDB" id="A0A557SSE2"/>
<accession>A0A557SSE2</accession>
<evidence type="ECO:0000313" key="2">
    <source>
        <dbReference type="Proteomes" id="UP000315289"/>
    </source>
</evidence>
<dbReference type="Proteomes" id="UP000315289">
    <property type="component" value="Unassembled WGS sequence"/>
</dbReference>
<comment type="caution">
    <text evidence="1">The sequence shown here is derived from an EMBL/GenBank/DDBJ whole genome shotgun (WGS) entry which is preliminary data.</text>
</comment>
<dbReference type="EMBL" id="VOAH01000015">
    <property type="protein sequence ID" value="TVP39512.1"/>
    <property type="molecule type" value="Genomic_DNA"/>
</dbReference>
<gene>
    <name evidence="1" type="ORF">NARC_150106</name>
</gene>
<reference evidence="1 2" key="1">
    <citation type="journal article" date="2019" name="Front. Microbiol.">
        <title>Ammonia Oxidation by the Arctic Terrestrial Thaumarchaeote Candidatus Nitrosocosmicus arcticus Is Stimulated by Increasing Temperatures.</title>
        <authorList>
            <person name="Alves R.J.E."/>
            <person name="Kerou M."/>
            <person name="Zappe A."/>
            <person name="Bittner R."/>
            <person name="Abby S.S."/>
            <person name="Schmidt H.A."/>
            <person name="Pfeifer K."/>
            <person name="Schleper C."/>
        </authorList>
    </citation>
    <scope>NUCLEOTIDE SEQUENCE [LARGE SCALE GENOMIC DNA]</scope>
    <source>
        <strain evidence="1 2">Kfb</strain>
    </source>
</reference>